<keyword evidence="5 11" id="KW-0812">Transmembrane</keyword>
<evidence type="ECO:0000256" key="12">
    <source>
        <dbReference type="SAM" id="SignalP"/>
    </source>
</evidence>
<dbReference type="PANTHER" id="PTHR14995:SF2">
    <property type="entry name" value="PROTEIN AMNIONLESS"/>
    <property type="match status" value="1"/>
</dbReference>
<keyword evidence="9 11" id="KW-0472">Membrane</keyword>
<evidence type="ECO:0000313" key="14">
    <source>
        <dbReference type="Proteomes" id="UP001374579"/>
    </source>
</evidence>
<keyword evidence="3" id="KW-0813">Transport</keyword>
<dbReference type="GO" id="GO:0016324">
    <property type="term" value="C:apical plasma membrane"/>
    <property type="evidence" value="ECO:0007669"/>
    <property type="project" value="TreeGrafter"/>
</dbReference>
<feature type="chain" id="PRO_5042836925" description="Protein amnionless" evidence="12">
    <location>
        <begin position="21"/>
        <end position="518"/>
    </location>
</feature>
<dbReference type="GO" id="GO:0030139">
    <property type="term" value="C:endocytic vesicle"/>
    <property type="evidence" value="ECO:0007669"/>
    <property type="project" value="TreeGrafter"/>
</dbReference>
<keyword evidence="14" id="KW-1185">Reference proteome</keyword>
<name>A0AAN9BEU8_9CAEN</name>
<feature type="region of interest" description="Disordered" evidence="10">
    <location>
        <begin position="467"/>
        <end position="502"/>
    </location>
</feature>
<dbReference type="GO" id="GO:0015031">
    <property type="term" value="P:protein transport"/>
    <property type="evidence" value="ECO:0007669"/>
    <property type="project" value="UniProtKB-KW"/>
</dbReference>
<dbReference type="GO" id="GO:0006898">
    <property type="term" value="P:receptor-mediated endocytosis"/>
    <property type="evidence" value="ECO:0007669"/>
    <property type="project" value="TreeGrafter"/>
</dbReference>
<evidence type="ECO:0000313" key="13">
    <source>
        <dbReference type="EMBL" id="KAK7103889.1"/>
    </source>
</evidence>
<dbReference type="Proteomes" id="UP001374579">
    <property type="component" value="Unassembled WGS sequence"/>
</dbReference>
<dbReference type="EMBL" id="JBAMIC010000008">
    <property type="protein sequence ID" value="KAK7103889.1"/>
    <property type="molecule type" value="Genomic_DNA"/>
</dbReference>
<evidence type="ECO:0000256" key="8">
    <source>
        <dbReference type="ARBA" id="ARBA00022989"/>
    </source>
</evidence>
<organism evidence="13 14">
    <name type="scientific">Littorina saxatilis</name>
    <dbReference type="NCBI Taxonomy" id="31220"/>
    <lineage>
        <taxon>Eukaryota</taxon>
        <taxon>Metazoa</taxon>
        <taxon>Spiralia</taxon>
        <taxon>Lophotrochozoa</taxon>
        <taxon>Mollusca</taxon>
        <taxon>Gastropoda</taxon>
        <taxon>Caenogastropoda</taxon>
        <taxon>Littorinimorpha</taxon>
        <taxon>Littorinoidea</taxon>
        <taxon>Littorinidae</taxon>
        <taxon>Littorina</taxon>
    </lineage>
</organism>
<evidence type="ECO:0000256" key="5">
    <source>
        <dbReference type="ARBA" id="ARBA00022692"/>
    </source>
</evidence>
<evidence type="ECO:0000256" key="1">
    <source>
        <dbReference type="ARBA" id="ARBA00004251"/>
    </source>
</evidence>
<evidence type="ECO:0000256" key="4">
    <source>
        <dbReference type="ARBA" id="ARBA00022475"/>
    </source>
</evidence>
<dbReference type="Pfam" id="PF14828">
    <property type="entry name" value="Amnionless"/>
    <property type="match status" value="1"/>
</dbReference>
<evidence type="ECO:0000256" key="2">
    <source>
        <dbReference type="ARBA" id="ARBA00021200"/>
    </source>
</evidence>
<gene>
    <name evidence="13" type="ORF">V1264_018695</name>
</gene>
<proteinExistence type="predicted"/>
<evidence type="ECO:0000256" key="6">
    <source>
        <dbReference type="ARBA" id="ARBA00022729"/>
    </source>
</evidence>
<evidence type="ECO:0000256" key="7">
    <source>
        <dbReference type="ARBA" id="ARBA00022927"/>
    </source>
</evidence>
<evidence type="ECO:0000256" key="3">
    <source>
        <dbReference type="ARBA" id="ARBA00022448"/>
    </source>
</evidence>
<accession>A0AAN9BEU8</accession>
<keyword evidence="6 12" id="KW-0732">Signal</keyword>
<evidence type="ECO:0000256" key="10">
    <source>
        <dbReference type="SAM" id="MobiDB-lite"/>
    </source>
</evidence>
<sequence length="518" mass="55908">MRFVISLTVLLLGCFGGSDAVYKRWLRNRDFENALNWNVQPPRAPCGNDRVIIPEDSPVIYLQMNTTLRELKLPRNGEIILGSNMQLGFTMDSSADCPPASGDVEFTAVNPAMWVNPDNWCATNTELADCQPNSPVDTENVPCVNDDVIFLRHRSYFVDLGGNLQVAVKSLKLLGTSFTTGTFTQYVNSTDGRKIFKPTSTGTMTSVSITRRGCDDNGGCACGNDQGQIQQEICAIRSRKCERSPCKYPVTPVGGCCDICGVLFNGTRGRGFNFNSFKSKMQTSFFNDYSNVTTAISITGAGDLQLVLKDQEGDGSDSARLAALIKADIEDDLKNGGHKYALDAISVTGNSAASTSPHTGGGGSSEKLGGGSIAGIVFGVVFIIVIAVIALLVFRRGRPDLSKLHSWPDWSNFSRNFTRFGSGIRQPPSGSATPPRTLGPLDPGFNNPLYNTAPFDDSNAREMELRSPMEEQPTFDVRSGDRGFDNPMYGAPPGAFVADASDTKIAVEKDETKGSSKN</sequence>
<comment type="caution">
    <text evidence="13">The sequence shown here is derived from an EMBL/GenBank/DDBJ whole genome shotgun (WGS) entry which is preliminary data.</text>
</comment>
<evidence type="ECO:0000256" key="11">
    <source>
        <dbReference type="SAM" id="Phobius"/>
    </source>
</evidence>
<feature type="signal peptide" evidence="12">
    <location>
        <begin position="1"/>
        <end position="20"/>
    </location>
</feature>
<dbReference type="InterPro" id="IPR026112">
    <property type="entry name" value="AMN"/>
</dbReference>
<feature type="transmembrane region" description="Helical" evidence="11">
    <location>
        <begin position="373"/>
        <end position="394"/>
    </location>
</feature>
<comment type="subcellular location">
    <subcellularLocation>
        <location evidence="1">Cell membrane</location>
        <topology evidence="1">Single-pass type I membrane protein</topology>
    </subcellularLocation>
</comment>
<protein>
    <recommendedName>
        <fullName evidence="2">Protein amnionless</fullName>
    </recommendedName>
</protein>
<keyword evidence="8 11" id="KW-1133">Transmembrane helix</keyword>
<dbReference type="PANTHER" id="PTHR14995">
    <property type="entry name" value="AMNIONLESS"/>
    <property type="match status" value="1"/>
</dbReference>
<reference evidence="13 14" key="1">
    <citation type="submission" date="2024-02" db="EMBL/GenBank/DDBJ databases">
        <title>Chromosome-scale genome assembly of the rough periwinkle Littorina saxatilis.</title>
        <authorList>
            <person name="De Jode A."/>
            <person name="Faria R."/>
            <person name="Formenti G."/>
            <person name="Sims Y."/>
            <person name="Smith T.P."/>
            <person name="Tracey A."/>
            <person name="Wood J.M.D."/>
            <person name="Zagrodzka Z.B."/>
            <person name="Johannesson K."/>
            <person name="Butlin R.K."/>
            <person name="Leder E.H."/>
        </authorList>
    </citation>
    <scope>NUCLEOTIDE SEQUENCE [LARGE SCALE GENOMIC DNA]</scope>
    <source>
        <strain evidence="13">Snail1</strain>
        <tissue evidence="13">Muscle</tissue>
    </source>
</reference>
<dbReference type="AlphaFoldDB" id="A0AAN9BEU8"/>
<evidence type="ECO:0000256" key="9">
    <source>
        <dbReference type="ARBA" id="ARBA00023136"/>
    </source>
</evidence>
<keyword evidence="4" id="KW-1003">Cell membrane</keyword>
<keyword evidence="7" id="KW-0653">Protein transport</keyword>